<organism evidence="9 10">
    <name type="scientific">Pneumocystis wakefieldiae</name>
    <dbReference type="NCBI Taxonomy" id="38082"/>
    <lineage>
        <taxon>Eukaryota</taxon>
        <taxon>Fungi</taxon>
        <taxon>Dikarya</taxon>
        <taxon>Ascomycota</taxon>
        <taxon>Taphrinomycotina</taxon>
        <taxon>Pneumocystomycetes</taxon>
        <taxon>Pneumocystaceae</taxon>
        <taxon>Pneumocystis</taxon>
    </lineage>
</organism>
<dbReference type="PANTHER" id="PTHR23137:SF36">
    <property type="entry name" value="VESICLE TRANSPORT PROTEIN SFT2C"/>
    <property type="match status" value="1"/>
</dbReference>
<feature type="transmembrane region" description="Helical" evidence="8">
    <location>
        <begin position="43"/>
        <end position="61"/>
    </location>
</feature>
<comment type="similarity">
    <text evidence="7 8">Belongs to the SFT2 family.</text>
</comment>
<evidence type="ECO:0000256" key="5">
    <source>
        <dbReference type="ARBA" id="ARBA00022989"/>
    </source>
</evidence>
<dbReference type="GO" id="GO:0016192">
    <property type="term" value="P:vesicle-mediated transport"/>
    <property type="evidence" value="ECO:0007669"/>
    <property type="project" value="InterPro"/>
</dbReference>
<feature type="transmembrane region" description="Helical" evidence="8">
    <location>
        <begin position="68"/>
        <end position="86"/>
    </location>
</feature>
<evidence type="ECO:0000256" key="8">
    <source>
        <dbReference type="RuleBase" id="RU363111"/>
    </source>
</evidence>
<keyword evidence="3 8" id="KW-0812">Transmembrane</keyword>
<dbReference type="InterPro" id="IPR007305">
    <property type="entry name" value="Vesicle_transpt_Got1/SFT2"/>
</dbReference>
<keyword evidence="2 8" id="KW-0813">Transport</keyword>
<dbReference type="Proteomes" id="UP000663699">
    <property type="component" value="Chromosome 10"/>
</dbReference>
<dbReference type="EMBL" id="CP054541">
    <property type="protein sequence ID" value="QSL66246.1"/>
    <property type="molecule type" value="Genomic_DNA"/>
</dbReference>
<keyword evidence="8" id="KW-0333">Golgi apparatus</keyword>
<proteinExistence type="inferred from homology"/>
<evidence type="ECO:0000256" key="2">
    <source>
        <dbReference type="ARBA" id="ARBA00022448"/>
    </source>
</evidence>
<dbReference type="InterPro" id="IPR011691">
    <property type="entry name" value="Vesicle_transpt_SFT2"/>
</dbReference>
<gene>
    <name evidence="9" type="ORF">MERGE_000621</name>
</gene>
<evidence type="ECO:0000256" key="7">
    <source>
        <dbReference type="ARBA" id="ARBA00025800"/>
    </source>
</evidence>
<evidence type="ECO:0000256" key="6">
    <source>
        <dbReference type="ARBA" id="ARBA00023136"/>
    </source>
</evidence>
<dbReference type="Pfam" id="PF04178">
    <property type="entry name" value="Got1"/>
    <property type="match status" value="1"/>
</dbReference>
<protein>
    <recommendedName>
        <fullName evidence="8">Protein transport protein SFT2</fullName>
    </recommendedName>
</protein>
<keyword evidence="6 8" id="KW-0472">Membrane</keyword>
<name>A0A899G099_9ASCO</name>
<keyword evidence="10" id="KW-1185">Reference proteome</keyword>
<dbReference type="OrthoDB" id="660759at2759"/>
<dbReference type="GO" id="GO:0015031">
    <property type="term" value="P:protein transport"/>
    <property type="evidence" value="ECO:0007669"/>
    <property type="project" value="UniProtKB-KW"/>
</dbReference>
<dbReference type="GO" id="GO:0000139">
    <property type="term" value="C:Golgi membrane"/>
    <property type="evidence" value="ECO:0007669"/>
    <property type="project" value="UniProtKB-SubCell"/>
</dbReference>
<evidence type="ECO:0000313" key="9">
    <source>
        <dbReference type="EMBL" id="QSL66246.1"/>
    </source>
</evidence>
<reference evidence="9" key="1">
    <citation type="submission" date="2020-06" db="EMBL/GenBank/DDBJ databases">
        <title>Genomes of multiple members of Pneumocystis genus reveal paths to human pathogen Pneumocystis jirovecii.</title>
        <authorList>
            <person name="Cisse O.H."/>
            <person name="Ma L."/>
            <person name="Dekker J."/>
            <person name="Khil P."/>
            <person name="Jo J."/>
            <person name="Brenchley J."/>
            <person name="Blair R."/>
            <person name="Pahar B."/>
            <person name="Chabe M."/>
            <person name="Van Rompay K.A."/>
            <person name="Keesler R."/>
            <person name="Sukura A."/>
            <person name="Hirsch V."/>
            <person name="Kutty G."/>
            <person name="Liu Y."/>
            <person name="Peng L."/>
            <person name="Chen J."/>
            <person name="Song J."/>
            <person name="Weissenbacher-Lang C."/>
            <person name="Xu J."/>
            <person name="Upham N.S."/>
            <person name="Stajich J.E."/>
            <person name="Cuomo C.A."/>
            <person name="Cushion M.T."/>
            <person name="Kovacs J.A."/>
        </authorList>
    </citation>
    <scope>NUCLEOTIDE SEQUENCE</scope>
    <source>
        <strain evidence="9">2A</strain>
    </source>
</reference>
<dbReference type="PANTHER" id="PTHR23137">
    <property type="entry name" value="VESICLE TRANSPORT PROTEIN-RELATED"/>
    <property type="match status" value="1"/>
</dbReference>
<keyword evidence="5 8" id="KW-1133">Transmembrane helix</keyword>
<sequence>MTTLFKPRKVVLLWTIANLLFLASFSALQGPWAYIEHLFSAPRFPFTCIYLGSVILTLYFILQLKSTILAIFSFIMQFIALIWYLINSFPMGSQGFQWGFRFIISRIKSYLNA</sequence>
<evidence type="ECO:0000256" key="1">
    <source>
        <dbReference type="ARBA" id="ARBA00004141"/>
    </source>
</evidence>
<keyword evidence="4 8" id="KW-0653">Protein transport</keyword>
<comment type="function">
    <text evidence="8">Nonessential protein required for the fusion of transport vesicles derived from the endocytic pathway with the Golgi complex.</text>
</comment>
<evidence type="ECO:0000256" key="4">
    <source>
        <dbReference type="ARBA" id="ARBA00022927"/>
    </source>
</evidence>
<comment type="subcellular location">
    <subcellularLocation>
        <location evidence="8">Golgi apparatus membrane</location>
        <topology evidence="8">Multi-pass membrane protein</topology>
    </subcellularLocation>
    <subcellularLocation>
        <location evidence="1">Membrane</location>
        <topology evidence="1">Multi-pass membrane protein</topology>
    </subcellularLocation>
</comment>
<comment type="caution">
    <text evidence="8">Lacks conserved residue(s) required for the propagation of feature annotation.</text>
</comment>
<accession>A0A899G099</accession>
<dbReference type="AlphaFoldDB" id="A0A899G099"/>
<evidence type="ECO:0000313" key="10">
    <source>
        <dbReference type="Proteomes" id="UP000663699"/>
    </source>
</evidence>
<evidence type="ECO:0000256" key="3">
    <source>
        <dbReference type="ARBA" id="ARBA00022692"/>
    </source>
</evidence>